<feature type="region of interest" description="Disordered" evidence="1">
    <location>
        <begin position="30"/>
        <end position="52"/>
    </location>
</feature>
<protein>
    <submittedName>
        <fullName evidence="2">Uncharacterized protein</fullName>
    </submittedName>
</protein>
<dbReference type="EMBL" id="CP165727">
    <property type="protein sequence ID" value="XDV61955.1"/>
    <property type="molecule type" value="Genomic_DNA"/>
</dbReference>
<organism evidence="2">
    <name type="scientific">Streptomyces sp. R33</name>
    <dbReference type="NCBI Taxonomy" id="3238629"/>
    <lineage>
        <taxon>Bacteria</taxon>
        <taxon>Bacillati</taxon>
        <taxon>Actinomycetota</taxon>
        <taxon>Actinomycetes</taxon>
        <taxon>Kitasatosporales</taxon>
        <taxon>Streptomycetaceae</taxon>
        <taxon>Streptomyces</taxon>
    </lineage>
</organism>
<feature type="compositionally biased region" description="Low complexity" evidence="1">
    <location>
        <begin position="40"/>
        <end position="52"/>
    </location>
</feature>
<accession>A0AB39XVQ9</accession>
<reference evidence="2" key="1">
    <citation type="submission" date="2024-08" db="EMBL/GenBank/DDBJ databases">
        <authorList>
            <person name="Yu S.T."/>
        </authorList>
    </citation>
    <scope>NUCLEOTIDE SEQUENCE</scope>
    <source>
        <strain evidence="2">R33</strain>
    </source>
</reference>
<dbReference type="RefSeq" id="WP_159047219.1">
    <property type="nucleotide sequence ID" value="NZ_CP165727.1"/>
</dbReference>
<dbReference type="AlphaFoldDB" id="A0AB39XVQ9"/>
<gene>
    <name evidence="2" type="ORF">AB5J51_02880</name>
</gene>
<name>A0AB39XVQ9_9ACTN</name>
<sequence length="52" mass="5422">MKASEIAYKPVLLEDRLATYRREAWDQGLSALDTGDGAEEAAPAATGGRAAG</sequence>
<evidence type="ECO:0000256" key="1">
    <source>
        <dbReference type="SAM" id="MobiDB-lite"/>
    </source>
</evidence>
<evidence type="ECO:0000313" key="2">
    <source>
        <dbReference type="EMBL" id="XDV61955.1"/>
    </source>
</evidence>
<proteinExistence type="predicted"/>